<feature type="transmembrane region" description="Helical" evidence="1">
    <location>
        <begin position="9"/>
        <end position="26"/>
    </location>
</feature>
<name>A0A926UWG4_9CYAN</name>
<keyword evidence="1" id="KW-0472">Membrane</keyword>
<dbReference type="AlphaFoldDB" id="A0A926UWG4"/>
<evidence type="ECO:0000313" key="2">
    <source>
        <dbReference type="EMBL" id="MBD2152492.1"/>
    </source>
</evidence>
<evidence type="ECO:0000313" key="3">
    <source>
        <dbReference type="Proteomes" id="UP000631421"/>
    </source>
</evidence>
<dbReference type="RefSeq" id="WP_190352960.1">
    <property type="nucleotide sequence ID" value="NZ_JACJPY010000111.1"/>
</dbReference>
<reference evidence="2" key="2">
    <citation type="submission" date="2020-08" db="EMBL/GenBank/DDBJ databases">
        <authorList>
            <person name="Chen M."/>
            <person name="Teng W."/>
            <person name="Zhao L."/>
            <person name="Hu C."/>
            <person name="Zhou Y."/>
            <person name="Han B."/>
            <person name="Song L."/>
            <person name="Shu W."/>
        </authorList>
    </citation>
    <scope>NUCLEOTIDE SEQUENCE</scope>
    <source>
        <strain evidence="2">FACHB-1277</strain>
    </source>
</reference>
<sequence>MINELKKNCAIALVALSIGIIAGYFVSESLSKPTAIATNPAPATTAPAAQKLTRNELEQRYIKAVVRQGFRVDETNLNALTDKQLNDEVARLEAIFNPKITNSN</sequence>
<keyword evidence="1" id="KW-1133">Transmembrane helix</keyword>
<proteinExistence type="predicted"/>
<dbReference type="Proteomes" id="UP000631421">
    <property type="component" value="Unassembled WGS sequence"/>
</dbReference>
<reference evidence="2" key="1">
    <citation type="journal article" date="2015" name="ISME J.">
        <title>Draft Genome Sequence of Streptomyces incarnatus NRRL8089, which Produces the Nucleoside Antibiotic Sinefungin.</title>
        <authorList>
            <person name="Oshima K."/>
            <person name="Hattori M."/>
            <person name="Shimizu H."/>
            <person name="Fukuda K."/>
            <person name="Nemoto M."/>
            <person name="Inagaki K."/>
            <person name="Tamura T."/>
        </authorList>
    </citation>
    <scope>NUCLEOTIDE SEQUENCE</scope>
    <source>
        <strain evidence="2">FACHB-1277</strain>
    </source>
</reference>
<keyword evidence="3" id="KW-1185">Reference proteome</keyword>
<accession>A0A926UWG4</accession>
<evidence type="ECO:0000256" key="1">
    <source>
        <dbReference type="SAM" id="Phobius"/>
    </source>
</evidence>
<organism evidence="2 3">
    <name type="scientific">Pseudanabaena cinerea FACHB-1277</name>
    <dbReference type="NCBI Taxonomy" id="2949581"/>
    <lineage>
        <taxon>Bacteria</taxon>
        <taxon>Bacillati</taxon>
        <taxon>Cyanobacteriota</taxon>
        <taxon>Cyanophyceae</taxon>
        <taxon>Pseudanabaenales</taxon>
        <taxon>Pseudanabaenaceae</taxon>
        <taxon>Pseudanabaena</taxon>
        <taxon>Pseudanabaena cinerea</taxon>
    </lineage>
</organism>
<comment type="caution">
    <text evidence="2">The sequence shown here is derived from an EMBL/GenBank/DDBJ whole genome shotgun (WGS) entry which is preliminary data.</text>
</comment>
<dbReference type="EMBL" id="JACJPY010000111">
    <property type="protein sequence ID" value="MBD2152492.1"/>
    <property type="molecule type" value="Genomic_DNA"/>
</dbReference>
<keyword evidence="1" id="KW-0812">Transmembrane</keyword>
<protein>
    <submittedName>
        <fullName evidence="2">Uncharacterized protein</fullName>
    </submittedName>
</protein>
<gene>
    <name evidence="2" type="ORF">H6F44_20570</name>
</gene>